<proteinExistence type="predicted"/>
<reference evidence="1" key="1">
    <citation type="submission" date="2023-04" db="EMBL/GenBank/DDBJ databases">
        <title>A chromosome-level genome assembly of the parasitoid wasp Eretmocerus hayati.</title>
        <authorList>
            <person name="Zhong Y."/>
            <person name="Liu S."/>
            <person name="Liu Y."/>
        </authorList>
    </citation>
    <scope>NUCLEOTIDE SEQUENCE</scope>
    <source>
        <strain evidence="1">ZJU_SS_LIU_2023</strain>
    </source>
</reference>
<organism evidence="1 2">
    <name type="scientific">Eretmocerus hayati</name>
    <dbReference type="NCBI Taxonomy" id="131215"/>
    <lineage>
        <taxon>Eukaryota</taxon>
        <taxon>Metazoa</taxon>
        <taxon>Ecdysozoa</taxon>
        <taxon>Arthropoda</taxon>
        <taxon>Hexapoda</taxon>
        <taxon>Insecta</taxon>
        <taxon>Pterygota</taxon>
        <taxon>Neoptera</taxon>
        <taxon>Endopterygota</taxon>
        <taxon>Hymenoptera</taxon>
        <taxon>Apocrita</taxon>
        <taxon>Proctotrupomorpha</taxon>
        <taxon>Chalcidoidea</taxon>
        <taxon>Aphelinidae</taxon>
        <taxon>Aphelininae</taxon>
        <taxon>Eretmocerus</taxon>
    </lineage>
</organism>
<evidence type="ECO:0000313" key="2">
    <source>
        <dbReference type="Proteomes" id="UP001239111"/>
    </source>
</evidence>
<dbReference type="Proteomes" id="UP001239111">
    <property type="component" value="Chromosome 2"/>
</dbReference>
<name>A0ACC2P3N6_9HYME</name>
<accession>A0ACC2P3N6</accession>
<dbReference type="EMBL" id="CM056742">
    <property type="protein sequence ID" value="KAJ8676380.1"/>
    <property type="molecule type" value="Genomic_DNA"/>
</dbReference>
<protein>
    <submittedName>
        <fullName evidence="1">Uncharacterized protein</fullName>
    </submittedName>
</protein>
<sequence>MWAPHTRNACRTHSLPLLLILFVLLVMVSYSLGIEVSLANDTSGSTMPTLTSTTTSNLDGASEKIARRIAEERAGIGAGIRGIVVQQEQPWKRNKVQTSVTPVTEIVDEKEGDKATLKRTVGPSQEPIEISSNGDSGAKSREANINGSVAAGDNKEQQPAARFHGNKPLDDRYNGHGWRTSSYLNYGKDKGYYDQRAHYPYDRYNAQRPLANYAADTERFSNTAARPNTNVALDGDRYGSSVPAIRPLSNYQSANYGYGDNRPRPGYYGTVNANINSGDGGEGGEYPAGDPGQHNAYLQTQKAVALKALAGVALIGAAAALASNPVLLPISVISAAAAGRRRKRSTESDYIAGVEEDSTSTATDGTGNYALAALLQGYIQPVHPNEVSSEHTSASSETTNSTELDNLKLDEASHPTSGSNKPSKPSSTTGVSRQELVISPRCVARLACHVHRDYLDELERSRARAFLQLERDDSSNATKALSGLENFFDSLVHSNILGADYLSDELKTLIRSAVAVGSNRNASCDEFSCLDISESLVINKP</sequence>
<keyword evidence="2" id="KW-1185">Reference proteome</keyword>
<gene>
    <name evidence="1" type="ORF">QAD02_012167</name>
</gene>
<evidence type="ECO:0000313" key="1">
    <source>
        <dbReference type="EMBL" id="KAJ8676380.1"/>
    </source>
</evidence>
<comment type="caution">
    <text evidence="1">The sequence shown here is derived from an EMBL/GenBank/DDBJ whole genome shotgun (WGS) entry which is preliminary data.</text>
</comment>